<gene>
    <name evidence="2" type="ORF">Agub_g14927</name>
</gene>
<feature type="region of interest" description="Disordered" evidence="1">
    <location>
        <begin position="490"/>
        <end position="531"/>
    </location>
</feature>
<feature type="region of interest" description="Disordered" evidence="1">
    <location>
        <begin position="124"/>
        <end position="143"/>
    </location>
</feature>
<dbReference type="SUPFAM" id="SSF52540">
    <property type="entry name" value="P-loop containing nucleoside triphosphate hydrolases"/>
    <property type="match status" value="1"/>
</dbReference>
<dbReference type="EMBL" id="BMAR01000062">
    <property type="protein sequence ID" value="GFR52368.1"/>
    <property type="molecule type" value="Genomic_DNA"/>
</dbReference>
<dbReference type="Gene3D" id="3.40.50.300">
    <property type="entry name" value="P-loop containing nucleotide triphosphate hydrolases"/>
    <property type="match status" value="1"/>
</dbReference>
<organism evidence="2 3">
    <name type="scientific">Astrephomene gubernaculifera</name>
    <dbReference type="NCBI Taxonomy" id="47775"/>
    <lineage>
        <taxon>Eukaryota</taxon>
        <taxon>Viridiplantae</taxon>
        <taxon>Chlorophyta</taxon>
        <taxon>core chlorophytes</taxon>
        <taxon>Chlorophyceae</taxon>
        <taxon>CS clade</taxon>
        <taxon>Chlamydomonadales</taxon>
        <taxon>Astrephomenaceae</taxon>
        <taxon>Astrephomene</taxon>
    </lineage>
</organism>
<feature type="compositionally biased region" description="Polar residues" evidence="1">
    <location>
        <begin position="1"/>
        <end position="13"/>
    </location>
</feature>
<dbReference type="AlphaFoldDB" id="A0AAD3HTB5"/>
<keyword evidence="3" id="KW-1185">Reference proteome</keyword>
<feature type="region of interest" description="Disordered" evidence="1">
    <location>
        <begin position="1"/>
        <end position="23"/>
    </location>
</feature>
<dbReference type="CDD" id="cd21037">
    <property type="entry name" value="MLKL_NTD"/>
    <property type="match status" value="1"/>
</dbReference>
<feature type="compositionally biased region" description="Polar residues" evidence="1">
    <location>
        <begin position="508"/>
        <end position="523"/>
    </location>
</feature>
<feature type="compositionally biased region" description="Polar residues" evidence="1">
    <location>
        <begin position="131"/>
        <end position="140"/>
    </location>
</feature>
<dbReference type="InterPro" id="IPR027417">
    <property type="entry name" value="P-loop_NTPase"/>
</dbReference>
<comment type="caution">
    <text evidence="2">The sequence shown here is derived from an EMBL/GenBank/DDBJ whole genome shotgun (WGS) entry which is preliminary data.</text>
</comment>
<feature type="non-terminal residue" evidence="2">
    <location>
        <position position="1"/>
    </location>
</feature>
<evidence type="ECO:0000256" key="1">
    <source>
        <dbReference type="SAM" id="MobiDB-lite"/>
    </source>
</evidence>
<dbReference type="InterPro" id="IPR059179">
    <property type="entry name" value="MLKL-like_MCAfunc"/>
</dbReference>
<proteinExistence type="predicted"/>
<dbReference type="Proteomes" id="UP001054857">
    <property type="component" value="Unassembled WGS sequence"/>
</dbReference>
<accession>A0AAD3HTB5</accession>
<feature type="compositionally biased region" description="Low complexity" evidence="1">
    <location>
        <begin position="496"/>
        <end position="507"/>
    </location>
</feature>
<reference evidence="2 3" key="1">
    <citation type="journal article" date="2021" name="Sci. Rep.">
        <title>Genome sequencing of the multicellular alga Astrephomene provides insights into convergent evolution of germ-soma differentiation.</title>
        <authorList>
            <person name="Yamashita S."/>
            <person name="Yamamoto K."/>
            <person name="Matsuzaki R."/>
            <person name="Suzuki S."/>
            <person name="Yamaguchi H."/>
            <person name="Hirooka S."/>
            <person name="Minakuchi Y."/>
            <person name="Miyagishima S."/>
            <person name="Kawachi M."/>
            <person name="Toyoda A."/>
            <person name="Nozaki H."/>
        </authorList>
    </citation>
    <scope>NUCLEOTIDE SEQUENCE [LARGE SCALE GENOMIC DNA]</scope>
    <source>
        <strain evidence="2 3">NIES-4017</strain>
    </source>
</reference>
<protein>
    <submittedName>
        <fullName evidence="2">Uncharacterized protein</fullName>
    </submittedName>
</protein>
<evidence type="ECO:0000313" key="2">
    <source>
        <dbReference type="EMBL" id="GFR52368.1"/>
    </source>
</evidence>
<sequence length="686" mass="74500">MGCGASTRSQAVQHGSPMHAKDTPTSWELIKCSPSVRELFQKHDMPPEIAKLFVDELALSTTKHLGLATEDDIKDLKVKPIFKRRFLGIVNDANSRHAEPALTASQAPTTPSPAAITVVANATPTVPSPATPQEHSTGSTKLKERVQKGLKVGCTFLTKVKPMLPFPGDMVAGALAVLMDLVSQAIVNKDNLTKLQERAVDLFDLVVDRHVPQAALMVAGAAATQQPRQHRQQKMLDAYMKLMDRFRDLLTELIEYVRVFSSHSWLVRIITSGGDRQRYEDYARKLLDLTLEAQFAVVVDMAGMTEEMRAAMEEMKQQMVYIDHSAEVRAAVEELGGVDAVMADEDKAKEVVEKLGMGQRLTIRIMKQGLAAVKASVEKEGDKGFHLLISHMDLRVLWHTFFTGKWRVPWRLWWLGFPSRLGEKVHLEPSYVSALCGALGSDQAKQAFQQHVERSDPDNVSVDEIEEAFPPDADLLQLVRQLTASSSGSNTMAALGSSSTPGHTTTGVVQLTSTSSSEAAPSHTQHEAMARCRLPPLDPLYTGRDADAELVVRLVKEQAAAQRGVCLLGGAGLGKSSLAVDVGWRLAKEGACPGGAYLCDLRDARSVDDVLMRIALAVGSAITGDDTLLKLLAWLRSNSARCDGGMLLVMDNAEDVLQAGGGGGKGFRDAMAQVGRIGSDRKGEEK</sequence>
<name>A0AAD3HTB5_9CHLO</name>
<evidence type="ECO:0000313" key="3">
    <source>
        <dbReference type="Proteomes" id="UP001054857"/>
    </source>
</evidence>